<dbReference type="AlphaFoldDB" id="A0A6J6WYX6"/>
<name>A0A6J6WYX6_9ZZZZ</name>
<dbReference type="PROSITE" id="PS00715">
    <property type="entry name" value="SIGMA70_1"/>
    <property type="match status" value="1"/>
</dbReference>
<dbReference type="InterPro" id="IPR036388">
    <property type="entry name" value="WH-like_DNA-bd_sf"/>
</dbReference>
<dbReference type="EMBL" id="CAEZZV010000209">
    <property type="protein sequence ID" value="CAB4788975.1"/>
    <property type="molecule type" value="Genomic_DNA"/>
</dbReference>
<evidence type="ECO:0000259" key="7">
    <source>
        <dbReference type="PROSITE" id="PS00716"/>
    </source>
</evidence>
<evidence type="ECO:0000256" key="2">
    <source>
        <dbReference type="ARBA" id="ARBA00023015"/>
    </source>
</evidence>
<evidence type="ECO:0000259" key="6">
    <source>
        <dbReference type="PROSITE" id="PS00715"/>
    </source>
</evidence>
<reference evidence="8" key="1">
    <citation type="submission" date="2020-05" db="EMBL/GenBank/DDBJ databases">
        <authorList>
            <person name="Chiriac C."/>
            <person name="Salcher M."/>
            <person name="Ghai R."/>
            <person name="Kavagutti S V."/>
        </authorList>
    </citation>
    <scope>NUCLEOTIDE SEQUENCE</scope>
</reference>
<evidence type="ECO:0000256" key="4">
    <source>
        <dbReference type="ARBA" id="ARBA00023125"/>
    </source>
</evidence>
<dbReference type="GO" id="GO:0016987">
    <property type="term" value="F:sigma factor activity"/>
    <property type="evidence" value="ECO:0007669"/>
    <property type="project" value="UniProtKB-KW"/>
</dbReference>
<keyword evidence="2" id="KW-0805">Transcription regulation</keyword>
<dbReference type="InterPro" id="IPR007627">
    <property type="entry name" value="RNA_pol_sigma70_r2"/>
</dbReference>
<dbReference type="InterPro" id="IPR007630">
    <property type="entry name" value="RNA_pol_sigma70_r4"/>
</dbReference>
<dbReference type="Pfam" id="PF00140">
    <property type="entry name" value="Sigma70_r1_2"/>
    <property type="match status" value="1"/>
</dbReference>
<dbReference type="InterPro" id="IPR050239">
    <property type="entry name" value="Sigma-70_RNA_pol_init_factors"/>
</dbReference>
<evidence type="ECO:0000256" key="5">
    <source>
        <dbReference type="ARBA" id="ARBA00023163"/>
    </source>
</evidence>
<dbReference type="PRINTS" id="PR00046">
    <property type="entry name" value="SIGMA70FCT"/>
</dbReference>
<dbReference type="Gene3D" id="1.10.601.10">
    <property type="entry name" value="RNA Polymerase Primary Sigma Factor"/>
    <property type="match status" value="2"/>
</dbReference>
<dbReference type="GO" id="GO:0003677">
    <property type="term" value="F:DNA binding"/>
    <property type="evidence" value="ECO:0007669"/>
    <property type="project" value="UniProtKB-KW"/>
</dbReference>
<dbReference type="InterPro" id="IPR009042">
    <property type="entry name" value="RNA_pol_sigma70_r1_2"/>
</dbReference>
<dbReference type="SUPFAM" id="SSF88659">
    <property type="entry name" value="Sigma3 and sigma4 domains of RNA polymerase sigma factors"/>
    <property type="match status" value="2"/>
</dbReference>
<dbReference type="PANTHER" id="PTHR30603">
    <property type="entry name" value="RNA POLYMERASE SIGMA FACTOR RPO"/>
    <property type="match status" value="1"/>
</dbReference>
<dbReference type="InterPro" id="IPR013324">
    <property type="entry name" value="RNA_pol_sigma_r3/r4-like"/>
</dbReference>
<feature type="domain" description="RNA polymerase sigma-70" evidence="6">
    <location>
        <begin position="147"/>
        <end position="160"/>
    </location>
</feature>
<protein>
    <submittedName>
        <fullName evidence="8">Unannotated protein</fullName>
    </submittedName>
</protein>
<dbReference type="FunFam" id="1.10.601.10:FF:000001">
    <property type="entry name" value="RNA polymerase sigma factor SigA"/>
    <property type="match status" value="1"/>
</dbReference>
<gene>
    <name evidence="8" type="ORF">UFOPK2921_01318</name>
</gene>
<dbReference type="Pfam" id="PF04545">
    <property type="entry name" value="Sigma70_r4"/>
    <property type="match status" value="1"/>
</dbReference>
<proteinExistence type="inferred from homology"/>
<dbReference type="NCBIfam" id="TIGR02937">
    <property type="entry name" value="sigma70-ECF"/>
    <property type="match status" value="1"/>
</dbReference>
<dbReference type="PROSITE" id="PS00716">
    <property type="entry name" value="SIGMA70_2"/>
    <property type="match status" value="1"/>
</dbReference>
<evidence type="ECO:0000256" key="3">
    <source>
        <dbReference type="ARBA" id="ARBA00023082"/>
    </source>
</evidence>
<dbReference type="GO" id="GO:0006352">
    <property type="term" value="P:DNA-templated transcription initiation"/>
    <property type="evidence" value="ECO:0007669"/>
    <property type="project" value="InterPro"/>
</dbReference>
<dbReference type="Gene3D" id="1.10.10.10">
    <property type="entry name" value="Winged helix-like DNA-binding domain superfamily/Winged helix DNA-binding domain"/>
    <property type="match status" value="2"/>
</dbReference>
<keyword evidence="3" id="KW-0731">Sigma factor</keyword>
<organism evidence="8">
    <name type="scientific">freshwater metagenome</name>
    <dbReference type="NCBI Taxonomy" id="449393"/>
    <lineage>
        <taxon>unclassified sequences</taxon>
        <taxon>metagenomes</taxon>
        <taxon>ecological metagenomes</taxon>
    </lineage>
</organism>
<dbReference type="CDD" id="cd06171">
    <property type="entry name" value="Sigma70_r4"/>
    <property type="match status" value="1"/>
</dbReference>
<evidence type="ECO:0000256" key="1">
    <source>
        <dbReference type="ARBA" id="ARBA00007788"/>
    </source>
</evidence>
<keyword evidence="4" id="KW-0238">DNA-binding</keyword>
<dbReference type="InterPro" id="IPR013325">
    <property type="entry name" value="RNA_pol_sigma_r2"/>
</dbReference>
<dbReference type="InterPro" id="IPR014284">
    <property type="entry name" value="RNA_pol_sigma-70_dom"/>
</dbReference>
<sequence>MPCGRYRSQHQRILRCGNLEIVGEPHRKLFGFPKTSIRKKWGSQVAKDRVDRDEEDLVRLYLSDIGQYQLLTKDDEVRLAKQIEAGKAAKEESETLDTKALTPAKKRELRNLVKDGENAERSFVQSNLRLVVSIAKKYQASGLPLLDLIQEGNLGLMHAVEKFDWRKGFKFSTYATWWIRQAITRGIANTGRTIRLPVHAGDTLARLQKARSRLELKFGRQPTLRELAAEVEMPEDKVTEALRFAAEPLSLSEPLREDGDAELGDVVEDRAAESPFESAATSLLPEEIRRLLAPLDEREREILKLRFGLNGGESRTLEEVGEAFNLTRERIRQIEARAMSKLRHPSSDTGARDLLAV</sequence>
<keyword evidence="5" id="KW-0804">Transcription</keyword>
<dbReference type="PANTHER" id="PTHR30603:SF60">
    <property type="entry name" value="RNA POLYMERASE SIGMA FACTOR RPOD"/>
    <property type="match status" value="1"/>
</dbReference>
<accession>A0A6J6WYX6</accession>
<dbReference type="Pfam" id="PF04539">
    <property type="entry name" value="Sigma70_r3"/>
    <property type="match status" value="1"/>
</dbReference>
<evidence type="ECO:0000313" key="8">
    <source>
        <dbReference type="EMBL" id="CAB4788975.1"/>
    </source>
</evidence>
<dbReference type="InterPro" id="IPR007624">
    <property type="entry name" value="RNA_pol_sigma70_r3"/>
</dbReference>
<dbReference type="SUPFAM" id="SSF88946">
    <property type="entry name" value="Sigma2 domain of RNA polymerase sigma factors"/>
    <property type="match status" value="1"/>
</dbReference>
<dbReference type="Pfam" id="PF04542">
    <property type="entry name" value="Sigma70_r2"/>
    <property type="match status" value="1"/>
</dbReference>
<dbReference type="InterPro" id="IPR000943">
    <property type="entry name" value="RNA_pol_sigma70"/>
</dbReference>
<feature type="domain" description="RNA polymerase sigma-70" evidence="7">
    <location>
        <begin position="316"/>
        <end position="342"/>
    </location>
</feature>
<comment type="similarity">
    <text evidence="1">Belongs to the sigma-70 factor family.</text>
</comment>